<feature type="compositionally biased region" description="Polar residues" evidence="8">
    <location>
        <begin position="128"/>
        <end position="137"/>
    </location>
</feature>
<feature type="compositionally biased region" description="Basic and acidic residues" evidence="8">
    <location>
        <begin position="175"/>
        <end position="209"/>
    </location>
</feature>
<evidence type="ECO:0000256" key="5">
    <source>
        <dbReference type="ARBA" id="ARBA00022553"/>
    </source>
</evidence>
<protein>
    <submittedName>
        <fullName evidence="10">Eukaryotic translation initiation factor 4 gamma</fullName>
    </submittedName>
</protein>
<dbReference type="AlphaFoldDB" id="A0A0B7F369"/>
<evidence type="ECO:0000256" key="4">
    <source>
        <dbReference type="ARBA" id="ARBA00022540"/>
    </source>
</evidence>
<evidence type="ECO:0000256" key="8">
    <source>
        <dbReference type="SAM" id="MobiDB-lite"/>
    </source>
</evidence>
<comment type="similarity">
    <text evidence="2">Belongs to the eukaryotic initiation factor 4G family.</text>
</comment>
<dbReference type="GO" id="GO:0003743">
    <property type="term" value="F:translation initiation factor activity"/>
    <property type="evidence" value="ECO:0007669"/>
    <property type="project" value="UniProtKB-KW"/>
</dbReference>
<dbReference type="GO" id="GO:0010494">
    <property type="term" value="C:cytoplasmic stress granule"/>
    <property type="evidence" value="ECO:0007669"/>
    <property type="project" value="UniProtKB-ARBA"/>
</dbReference>
<dbReference type="Proteomes" id="UP000059188">
    <property type="component" value="Unassembled WGS sequence"/>
</dbReference>
<evidence type="ECO:0000256" key="2">
    <source>
        <dbReference type="ARBA" id="ARBA00005775"/>
    </source>
</evidence>
<dbReference type="SUPFAM" id="SSF48371">
    <property type="entry name" value="ARM repeat"/>
    <property type="match status" value="1"/>
</dbReference>
<keyword evidence="5" id="KW-0597">Phosphoprotein</keyword>
<keyword evidence="7" id="KW-0648">Protein biosynthesis</keyword>
<feature type="compositionally biased region" description="Basic and acidic residues" evidence="8">
    <location>
        <begin position="503"/>
        <end position="518"/>
    </location>
</feature>
<evidence type="ECO:0000256" key="7">
    <source>
        <dbReference type="ARBA" id="ARBA00022917"/>
    </source>
</evidence>
<keyword evidence="4 10" id="KW-0396">Initiation factor</keyword>
<evidence type="ECO:0000256" key="3">
    <source>
        <dbReference type="ARBA" id="ARBA00022490"/>
    </source>
</evidence>
<comment type="subcellular location">
    <subcellularLocation>
        <location evidence="1">Cytoplasm</location>
    </subcellularLocation>
</comment>
<evidence type="ECO:0000256" key="1">
    <source>
        <dbReference type="ARBA" id="ARBA00004496"/>
    </source>
</evidence>
<dbReference type="InterPro" id="IPR003890">
    <property type="entry name" value="MIF4G-like_typ-3"/>
</dbReference>
<dbReference type="InterPro" id="IPR016024">
    <property type="entry name" value="ARM-type_fold"/>
</dbReference>
<sequence length="947" mass="106165">MVLNLRHLSVSTPAQSIASERVESPIPLSEISSPCSNDTVTDFGDAAASVQSEVSEDDHGSLRNNRGSYMHGIRSMDPYNNLKRISRVIAAPALNSGVHRLQSERYSNSVHPFAVVDPSQPEFLPERPSQTYPQHKFSSSESSFSSAGSSRVLPLPLSGLTSHGPLPTNNALAINKREKRDRPAKVIESQAGKEKKGRTKPEKPKRTMEESVIDCPDDFQLQLAQWLLDQVSTRPPRDVEAATQQFNLLISQIPEQTIGDLYTRIAELIFRKIAQMQPENFENGIRSLSELCHSLFMFHFKQRSNYSERILLIHESLFYMCIQSISSEDIAKSSIAQASSGSAFIPGATLPQGEPKMSVTTSSELLFSLYKLRLISLAQVYEYMFRVVGSRKGSTGTNLRDAVTGLRLLRGLLLEEPEVPWKNEAGELSGWIDTCLNEIPAKEVANATDSSEHTHVAWTTQNVAIKCLGPVEEKEDKQDQDKKPAKESKHAKRNKRARKKAGQRNESELKSKTQEEIKPTANNATQAREVKQDTQALEAQGQAEDVTGTRSKLEAEGIALQKPADDTEEKQKMKSKCDRIFQEDGREIGEARKTKEAAETRAESELKQSPPVIVSTEEKKSAKEGEKQEEEKGRNIIGERYGKNEFQSTSSLAVNLEPVVPLKKSENRWVAGRYLLKRQRMEKHIFVARRTRALLNKLTMENFDPISDRIIELANISEQERNGTTLMHVIKLVFERAKDEAAFSEMYARLCRKMMQRVSPNVQDETIRNSEGQLITGGMLFRKYLLNRCQEDFERGWSAKEAALAATALKAGEDKVAEPASTENGELVFSDEYYAAAKAKRQGLGLVRFVGELFKVQMLTERVMHECIKKLLSNAVSPEEEEIESLCVLLKTAGQILDSPKAKNHMDIYFERMQEIVDSSVTSARMRFILQASDPSLLSCEVVLISI</sequence>
<feature type="compositionally biased region" description="Basic and acidic residues" evidence="8">
    <location>
        <begin position="563"/>
        <end position="606"/>
    </location>
</feature>
<dbReference type="OrthoDB" id="514777at2759"/>
<name>A0A0B7F369_THACB</name>
<keyword evidence="3" id="KW-0963">Cytoplasm</keyword>
<organism evidence="10 11">
    <name type="scientific">Thanatephorus cucumeris (strain AG1-IB / isolate 7/3/14)</name>
    <name type="common">Lettuce bottom rot fungus</name>
    <name type="synonym">Rhizoctonia solani</name>
    <dbReference type="NCBI Taxonomy" id="1108050"/>
    <lineage>
        <taxon>Eukaryota</taxon>
        <taxon>Fungi</taxon>
        <taxon>Dikarya</taxon>
        <taxon>Basidiomycota</taxon>
        <taxon>Agaricomycotina</taxon>
        <taxon>Agaricomycetes</taxon>
        <taxon>Cantharellales</taxon>
        <taxon>Ceratobasidiaceae</taxon>
        <taxon>Rhizoctonia</taxon>
        <taxon>Rhizoctonia solani AG-1</taxon>
    </lineage>
</organism>
<evidence type="ECO:0000313" key="10">
    <source>
        <dbReference type="EMBL" id="CEL52511.1"/>
    </source>
</evidence>
<feature type="region of interest" description="Disordered" evidence="8">
    <location>
        <begin position="471"/>
        <end position="641"/>
    </location>
</feature>
<evidence type="ECO:0000256" key="6">
    <source>
        <dbReference type="ARBA" id="ARBA00022884"/>
    </source>
</evidence>
<accession>A0A0B7F369</accession>
<dbReference type="SMART" id="SM00543">
    <property type="entry name" value="MIF4G"/>
    <property type="match status" value="1"/>
</dbReference>
<feature type="compositionally biased region" description="Basic and acidic residues" evidence="8">
    <location>
        <begin position="616"/>
        <end position="634"/>
    </location>
</feature>
<dbReference type="Pfam" id="PF02854">
    <property type="entry name" value="MIF4G"/>
    <property type="match status" value="1"/>
</dbReference>
<dbReference type="Gene3D" id="1.25.40.180">
    <property type="match status" value="1"/>
</dbReference>
<evidence type="ECO:0000259" key="9">
    <source>
        <dbReference type="SMART" id="SM00543"/>
    </source>
</evidence>
<dbReference type="PANTHER" id="PTHR23253">
    <property type="entry name" value="EUKARYOTIC TRANSLATION INITIATION FACTOR 4 GAMMA"/>
    <property type="match status" value="1"/>
</dbReference>
<keyword evidence="6" id="KW-0694">RNA-binding</keyword>
<dbReference type="FunFam" id="1.25.40.180:FF:000020">
    <property type="entry name" value="Eukaryotic translation initiation factor subunit"/>
    <property type="match status" value="1"/>
</dbReference>
<gene>
    <name evidence="10" type="ORF">RSOLAG1IB_05715</name>
</gene>
<feature type="compositionally biased region" description="Basic and acidic residues" evidence="8">
    <location>
        <begin position="471"/>
        <end position="488"/>
    </location>
</feature>
<proteinExistence type="inferred from homology"/>
<feature type="compositionally biased region" description="Basic residues" evidence="8">
    <location>
        <begin position="489"/>
        <end position="502"/>
    </location>
</feature>
<dbReference type="PANTHER" id="PTHR23253:SF9">
    <property type="entry name" value="EUKARYOTIC TRANSLATION INITIATION FACTOR 4 GAMMA 2"/>
    <property type="match status" value="1"/>
</dbReference>
<dbReference type="STRING" id="1108050.A0A0B7F369"/>
<dbReference type="GO" id="GO:0003729">
    <property type="term" value="F:mRNA binding"/>
    <property type="evidence" value="ECO:0007669"/>
    <property type="project" value="TreeGrafter"/>
</dbReference>
<feature type="compositionally biased region" description="Low complexity" evidence="8">
    <location>
        <begin position="139"/>
        <end position="150"/>
    </location>
</feature>
<dbReference type="EMBL" id="LN679109">
    <property type="protein sequence ID" value="CEL52511.1"/>
    <property type="molecule type" value="Genomic_DNA"/>
</dbReference>
<dbReference type="GO" id="GO:0016281">
    <property type="term" value="C:eukaryotic translation initiation factor 4F complex"/>
    <property type="evidence" value="ECO:0007669"/>
    <property type="project" value="TreeGrafter"/>
</dbReference>
<reference evidence="10 11" key="1">
    <citation type="submission" date="2014-11" db="EMBL/GenBank/DDBJ databases">
        <authorList>
            <person name="Wibberg Daniel"/>
        </authorList>
    </citation>
    <scope>NUCLEOTIDE SEQUENCE [LARGE SCALE GENOMIC DNA]</scope>
    <source>
        <strain evidence="10">Rhizoctonia solani AG1-IB 7/3/14</strain>
    </source>
</reference>
<evidence type="ECO:0000313" key="11">
    <source>
        <dbReference type="Proteomes" id="UP000059188"/>
    </source>
</evidence>
<keyword evidence="11" id="KW-1185">Reference proteome</keyword>
<feature type="domain" description="MIF4G" evidence="9">
    <location>
        <begin position="688"/>
        <end position="940"/>
    </location>
</feature>
<feature type="region of interest" description="Disordered" evidence="8">
    <location>
        <begin position="118"/>
        <end position="209"/>
    </location>
</feature>